<sequence length="359" mass="38940">MSYGSNMLVDRLMCYLDGSILPSMLHPHKACANPAPPSDSLPFRLDGFRLSFHRESSVWTGGVAFIERTDLAAAGDDADGDYVLGVIHRLTWDQFVHVVSEENDSAPVPKSLTPAALVDAGLDGLDLFPSRWYGRALCVGTFEDAPIVTFTSPDVASWEPRSPSDAYMRVLTLGLTAHHAQLDAAAVKAYFAPHALLPAIDEAMADRAHTPIARMFTYGTLRDDDDSGAPWTAEWTAGAVSHAAHMEGLQLFLPKHDAPYPGAMLVDSPEVAGAGRLMSWPDPATWSAKLHAADAIEKYDPDAPPESSWYLRLAHLATVPSLGRGVRIAAWVYVLNNSGDDSTRVLIDDWLLRPQPSDG</sequence>
<dbReference type="Pfam" id="PF06094">
    <property type="entry name" value="GGACT"/>
    <property type="match status" value="1"/>
</dbReference>
<accession>A0A0L0DBJ7</accession>
<protein>
    <recommendedName>
        <fullName evidence="1">Gamma-glutamylcyclotransferase AIG2-like domain-containing protein</fullName>
    </recommendedName>
</protein>
<dbReference type="SUPFAM" id="SSF110857">
    <property type="entry name" value="Gamma-glutamyl cyclotransferase-like"/>
    <property type="match status" value="1"/>
</dbReference>
<name>A0A0L0DBJ7_THETB</name>
<evidence type="ECO:0000259" key="1">
    <source>
        <dbReference type="Pfam" id="PF06094"/>
    </source>
</evidence>
<dbReference type="AlphaFoldDB" id="A0A0L0DBJ7"/>
<dbReference type="Proteomes" id="UP000054408">
    <property type="component" value="Unassembled WGS sequence"/>
</dbReference>
<dbReference type="InterPro" id="IPR036568">
    <property type="entry name" value="GGCT-like_sf"/>
</dbReference>
<reference evidence="2 3" key="1">
    <citation type="submission" date="2010-05" db="EMBL/GenBank/DDBJ databases">
        <title>The Genome Sequence of Thecamonas trahens ATCC 50062.</title>
        <authorList>
            <consortium name="The Broad Institute Genome Sequencing Platform"/>
            <person name="Russ C."/>
            <person name="Cuomo C."/>
            <person name="Shea T."/>
            <person name="Young S.K."/>
            <person name="Zeng Q."/>
            <person name="Koehrsen M."/>
            <person name="Haas B."/>
            <person name="Borodovsky M."/>
            <person name="Guigo R."/>
            <person name="Alvarado L."/>
            <person name="Berlin A."/>
            <person name="Bochicchio J."/>
            <person name="Borenstein D."/>
            <person name="Chapman S."/>
            <person name="Chen Z."/>
            <person name="Freedman E."/>
            <person name="Gellesch M."/>
            <person name="Goldberg J."/>
            <person name="Griggs A."/>
            <person name="Gujja S."/>
            <person name="Heilman E."/>
            <person name="Heiman D."/>
            <person name="Hepburn T."/>
            <person name="Howarth C."/>
            <person name="Jen D."/>
            <person name="Larson L."/>
            <person name="Mehta T."/>
            <person name="Park D."/>
            <person name="Pearson M."/>
            <person name="Roberts A."/>
            <person name="Saif S."/>
            <person name="Shenoy N."/>
            <person name="Sisk P."/>
            <person name="Stolte C."/>
            <person name="Sykes S."/>
            <person name="Thomson T."/>
            <person name="Walk T."/>
            <person name="White J."/>
            <person name="Yandava C."/>
            <person name="Burger G."/>
            <person name="Gray M.W."/>
            <person name="Holland P.W.H."/>
            <person name="King N."/>
            <person name="Lang F.B.F."/>
            <person name="Roger A.J."/>
            <person name="Ruiz-Trillo I."/>
            <person name="Lander E."/>
            <person name="Nusbaum C."/>
        </authorList>
    </citation>
    <scope>NUCLEOTIDE SEQUENCE [LARGE SCALE GENOMIC DNA]</scope>
    <source>
        <strain evidence="2 3">ATCC 50062</strain>
    </source>
</reference>
<dbReference type="STRING" id="461836.A0A0L0DBJ7"/>
<feature type="domain" description="Gamma-glutamylcyclotransferase AIG2-like" evidence="1">
    <location>
        <begin position="215"/>
        <end position="350"/>
    </location>
</feature>
<dbReference type="Gene3D" id="3.10.490.10">
    <property type="entry name" value="Gamma-glutamyl cyclotransferase-like"/>
    <property type="match status" value="2"/>
</dbReference>
<proteinExistence type="predicted"/>
<gene>
    <name evidence="2" type="ORF">AMSG_05640</name>
</gene>
<evidence type="ECO:0000313" key="2">
    <source>
        <dbReference type="EMBL" id="KNC49600.1"/>
    </source>
</evidence>
<dbReference type="RefSeq" id="XP_013757708.1">
    <property type="nucleotide sequence ID" value="XM_013902254.1"/>
</dbReference>
<dbReference type="EMBL" id="GL349456">
    <property type="protein sequence ID" value="KNC49600.1"/>
    <property type="molecule type" value="Genomic_DNA"/>
</dbReference>
<organism evidence="2 3">
    <name type="scientific">Thecamonas trahens ATCC 50062</name>
    <dbReference type="NCBI Taxonomy" id="461836"/>
    <lineage>
        <taxon>Eukaryota</taxon>
        <taxon>Apusozoa</taxon>
        <taxon>Apusomonadida</taxon>
        <taxon>Apusomonadidae</taxon>
        <taxon>Thecamonas</taxon>
    </lineage>
</organism>
<dbReference type="GeneID" id="25565008"/>
<dbReference type="InterPro" id="IPR009288">
    <property type="entry name" value="AIG2-like_dom"/>
</dbReference>
<dbReference type="OrthoDB" id="9979546at2759"/>
<dbReference type="eggNOG" id="KOG1343">
    <property type="taxonomic scope" value="Eukaryota"/>
</dbReference>
<evidence type="ECO:0000313" key="3">
    <source>
        <dbReference type="Proteomes" id="UP000054408"/>
    </source>
</evidence>
<keyword evidence="3" id="KW-1185">Reference proteome</keyword>